<comment type="caution">
    <text evidence="2">The sequence shown here is derived from an EMBL/GenBank/DDBJ whole genome shotgun (WGS) entry which is preliminary data.</text>
</comment>
<dbReference type="InterPro" id="IPR009003">
    <property type="entry name" value="Peptidase_S1_PA"/>
</dbReference>
<dbReference type="InterPro" id="IPR043504">
    <property type="entry name" value="Peptidase_S1_PA_chymotrypsin"/>
</dbReference>
<proteinExistence type="predicted"/>
<evidence type="ECO:0008006" key="4">
    <source>
        <dbReference type="Google" id="ProtNLM"/>
    </source>
</evidence>
<name>A0A2M7B8I9_9BACT</name>
<accession>A0A2M7B8I9</accession>
<evidence type="ECO:0000313" key="2">
    <source>
        <dbReference type="EMBL" id="PIU99434.1"/>
    </source>
</evidence>
<dbReference type="Proteomes" id="UP000228561">
    <property type="component" value="Unassembled WGS sequence"/>
</dbReference>
<reference evidence="3" key="1">
    <citation type="submission" date="2017-09" db="EMBL/GenBank/DDBJ databases">
        <title>Depth-based differentiation of microbial function through sediment-hosted aquifers and enrichment of novel symbionts in the deep terrestrial subsurface.</title>
        <authorList>
            <person name="Probst A.J."/>
            <person name="Ladd B."/>
            <person name="Jarett J.K."/>
            <person name="Geller-Mcgrath D.E."/>
            <person name="Sieber C.M.K."/>
            <person name="Emerson J.B."/>
            <person name="Anantharaman K."/>
            <person name="Thomas B.C."/>
            <person name="Malmstrom R."/>
            <person name="Stieglmeier M."/>
            <person name="Klingl A."/>
            <person name="Woyke T."/>
            <person name="Ryan C.M."/>
            <person name="Banfield J.F."/>
        </authorList>
    </citation>
    <scope>NUCLEOTIDE SEQUENCE [LARGE SCALE GENOMIC DNA]</scope>
</reference>
<dbReference type="AlphaFoldDB" id="A0A2M7B8I9"/>
<feature type="region of interest" description="Disordered" evidence="1">
    <location>
        <begin position="62"/>
        <end position="88"/>
    </location>
</feature>
<sequence>MIFQLFEKILVKIISAVATLILALGIVGANPTVEYAVPFNKAAQKTADEITTATTSQKIAEPEAKKKILPASPAENSPLPVEQKQEEPELPALTQTPVISLTELNGKTRKTIVNIFCGNQGGALVQGITGSGVIISPKGVILTNAHIGQYLLLENSPASGYLNCQIRNGNIAEPAYDAKLIYIPSVWVEENIDNIVISGAKGTGQNDYAFLLIDKSAVKGKELPQTFDFTEPNFEFNMLPFNFSTLVASYPAGLLGADAVLKNLGLISTFAPITELFTFDEKGLSLLDIFALGGNIASQGGSSGGAVVNTIDGKLLGIITTSSEATTTAKRTLYAITLPYIKRSFETYTEKNIAWFLENPTDYNLLPANEFDRLKELLLKRLEKK</sequence>
<dbReference type="Gene3D" id="2.40.10.10">
    <property type="entry name" value="Trypsin-like serine proteases"/>
    <property type="match status" value="2"/>
</dbReference>
<evidence type="ECO:0000313" key="3">
    <source>
        <dbReference type="Proteomes" id="UP000228561"/>
    </source>
</evidence>
<gene>
    <name evidence="2" type="ORF">COS58_02310</name>
</gene>
<evidence type="ECO:0000256" key="1">
    <source>
        <dbReference type="SAM" id="MobiDB-lite"/>
    </source>
</evidence>
<dbReference type="EMBL" id="PEVG01000029">
    <property type="protein sequence ID" value="PIU99434.1"/>
    <property type="molecule type" value="Genomic_DNA"/>
</dbReference>
<protein>
    <recommendedName>
        <fullName evidence="4">Serine protease</fullName>
    </recommendedName>
</protein>
<organism evidence="2 3">
    <name type="scientific">Candidatus Tagabacteria bacterium CG03_land_8_20_14_0_80_41_22</name>
    <dbReference type="NCBI Taxonomy" id="1975020"/>
    <lineage>
        <taxon>Bacteria</taxon>
        <taxon>Candidatus Tagaibacteriota</taxon>
    </lineage>
</organism>
<dbReference type="SUPFAM" id="SSF50494">
    <property type="entry name" value="Trypsin-like serine proteases"/>
    <property type="match status" value="1"/>
</dbReference>